<organism evidence="1 2">
    <name type="scientific">Hydrogenophaga pseudoflava</name>
    <name type="common">Pseudomonas carboxydoflava</name>
    <dbReference type="NCBI Taxonomy" id="47421"/>
    <lineage>
        <taxon>Bacteria</taxon>
        <taxon>Pseudomonadati</taxon>
        <taxon>Pseudomonadota</taxon>
        <taxon>Betaproteobacteria</taxon>
        <taxon>Burkholderiales</taxon>
        <taxon>Comamonadaceae</taxon>
        <taxon>Hydrogenophaga</taxon>
    </lineage>
</organism>
<reference evidence="1 2" key="1">
    <citation type="submission" date="2019-03" db="EMBL/GenBank/DDBJ databases">
        <authorList>
            <person name="Sebastian G."/>
            <person name="Baumann P."/>
            <person name="Ruckert C."/>
            <person name="Kalinowski J."/>
            <person name="Nebel B."/>
            <person name="Takors R."/>
            <person name="Blombach B."/>
        </authorList>
    </citation>
    <scope>NUCLEOTIDE SEQUENCE [LARGE SCALE GENOMIC DNA]</scope>
    <source>
        <strain evidence="1 2">DSM 1084</strain>
    </source>
</reference>
<accession>A0A4P6WZ05</accession>
<sequence>MGMWALQPWDNDAAADWFGDLMDSTSLRARWLEGIRADPSDEPEVVRAAGALFVMLGRVYVWPIGQYDQDLELAIAALAKVAQADSFTENPELVAAIEAEIAELKTRRKSAQAPSGESQRPWWKFWG</sequence>
<dbReference type="Proteomes" id="UP000293912">
    <property type="component" value="Chromosome"/>
</dbReference>
<evidence type="ECO:0000313" key="1">
    <source>
        <dbReference type="EMBL" id="QBM26621.1"/>
    </source>
</evidence>
<name>A0A4P6WZ05_HYDPS</name>
<gene>
    <name evidence="1" type="ORF">HPF_02935</name>
</gene>
<dbReference type="EMBL" id="CP037867">
    <property type="protein sequence ID" value="QBM26621.1"/>
    <property type="molecule type" value="Genomic_DNA"/>
</dbReference>
<dbReference type="AlphaFoldDB" id="A0A4P6WZ05"/>
<proteinExistence type="predicted"/>
<protein>
    <recommendedName>
        <fullName evidence="3">DUF4259 domain-containing protein</fullName>
    </recommendedName>
</protein>
<evidence type="ECO:0000313" key="2">
    <source>
        <dbReference type="Proteomes" id="UP000293912"/>
    </source>
</evidence>
<keyword evidence="2" id="KW-1185">Reference proteome</keyword>
<evidence type="ECO:0008006" key="3">
    <source>
        <dbReference type="Google" id="ProtNLM"/>
    </source>
</evidence>
<dbReference type="KEGG" id="hpse:HPF_02935"/>